<sequence length="570" mass="60682">MSPPVAVDPAPRSRRGGTGVLSAWHRLMTRTTLQRRVSVLGLTFLLIVLVLTAVLVRSLVTSSQGPGGAQEETFDRTFTDQVGTFQRGLVVAQVAHQGFITADDTTYADRRAARAKAMADYARVRTQLVARLPALDTPTRRQLTGVLDGAARWRSLADGQAALKEASNQDGLSASIVNAPATTAFGTVYRDVAVLHQHLTTAREEATKQYQDERNQTRWSQFVVAAIALLLVPIALHLVRRWVIRPLDALSAQLVRVGTGDLQTPIALPGPPELAAVAASAEMMRRRILDELADAVSAREALAQGQPLVAEVRDQLAAHDLPVVAGWSSAAALRPAEGLLAGDWYDVLPLPDGRFAVVVADVSGHGARAGIVAIQLKRLLEAALHLAPEPDLALAMAARVFADEAERFASCVVVVVDPDSGTVRYANAGHPAPLVLRRDDAVEGGIRVVGELGPTGPLLSWLHLDVPGSWRTETASMAPGSLLVVYTDGLTEARPTGTTDELGISGVLQALRRLPELTPQALVEEALEVARRHSGGRARDDVTLVALARGSALPAARPLGARDGAHELRT</sequence>
<dbReference type="SMART" id="SM00331">
    <property type="entry name" value="PP2C_SIG"/>
    <property type="match status" value="1"/>
</dbReference>
<keyword evidence="3 4" id="KW-1133">Transmembrane helix</keyword>
<evidence type="ECO:0000313" key="7">
    <source>
        <dbReference type="EMBL" id="ABS05161.1"/>
    </source>
</evidence>
<dbReference type="PROSITE" id="PS51746">
    <property type="entry name" value="PPM_2"/>
    <property type="match status" value="1"/>
</dbReference>
<dbReference type="SUPFAM" id="SSF81606">
    <property type="entry name" value="PP2C-like"/>
    <property type="match status" value="1"/>
</dbReference>
<dbReference type="Pfam" id="PF07228">
    <property type="entry name" value="SpoIIE"/>
    <property type="match status" value="1"/>
</dbReference>
<dbReference type="GO" id="GO:0016791">
    <property type="term" value="F:phosphatase activity"/>
    <property type="evidence" value="ECO:0007669"/>
    <property type="project" value="TreeGrafter"/>
</dbReference>
<protein>
    <submittedName>
        <fullName evidence="7">Stage II sporulation E family protein</fullName>
    </submittedName>
</protein>
<name>A6WEC2_KINRD</name>
<dbReference type="InterPro" id="IPR003660">
    <property type="entry name" value="HAMP_dom"/>
</dbReference>
<gene>
    <name evidence="7" type="ordered locus">Krad_3698</name>
</gene>
<keyword evidence="4" id="KW-0472">Membrane</keyword>
<organism evidence="7 8">
    <name type="scientific">Kineococcus radiotolerans (strain ATCC BAA-149 / DSM 14245 / SRS30216)</name>
    <dbReference type="NCBI Taxonomy" id="266940"/>
    <lineage>
        <taxon>Bacteria</taxon>
        <taxon>Bacillati</taxon>
        <taxon>Actinomycetota</taxon>
        <taxon>Actinomycetes</taxon>
        <taxon>Kineosporiales</taxon>
        <taxon>Kineosporiaceae</taxon>
        <taxon>Kineococcus</taxon>
    </lineage>
</organism>
<feature type="transmembrane region" description="Helical" evidence="4">
    <location>
        <begin position="219"/>
        <end position="239"/>
    </location>
</feature>
<dbReference type="Proteomes" id="UP000001116">
    <property type="component" value="Chromosome"/>
</dbReference>
<dbReference type="GO" id="GO:0016020">
    <property type="term" value="C:membrane"/>
    <property type="evidence" value="ECO:0007669"/>
    <property type="project" value="InterPro"/>
</dbReference>
<dbReference type="CDD" id="cd06225">
    <property type="entry name" value="HAMP"/>
    <property type="match status" value="1"/>
</dbReference>
<dbReference type="PANTHER" id="PTHR43156">
    <property type="entry name" value="STAGE II SPORULATION PROTEIN E-RELATED"/>
    <property type="match status" value="1"/>
</dbReference>
<keyword evidence="8" id="KW-1185">Reference proteome</keyword>
<dbReference type="STRING" id="266940.Krad_3698"/>
<dbReference type="EMBL" id="CP000750">
    <property type="protein sequence ID" value="ABS05161.1"/>
    <property type="molecule type" value="Genomic_DNA"/>
</dbReference>
<keyword evidence="1 4" id="KW-0812">Transmembrane</keyword>
<dbReference type="HOGENOM" id="CLU_038562_0_0_11"/>
<dbReference type="InterPro" id="IPR036457">
    <property type="entry name" value="PPM-type-like_dom_sf"/>
</dbReference>
<reference evidence="8" key="1">
    <citation type="journal article" date="2008" name="PLoS ONE">
        <title>Survival in nuclear waste, extreme resistance, and potential applications gleaned from the genome sequence of Kineococcus radiotolerans SRS30216.</title>
        <authorList>
            <person name="Bagwell C.E."/>
            <person name="Bhat S."/>
            <person name="Hawkins G.M."/>
            <person name="Smith B.W."/>
            <person name="Biswas T."/>
            <person name="Hoover T.R."/>
            <person name="Saunders E."/>
            <person name="Han C.S."/>
            <person name="Tsodikov O.V."/>
            <person name="Shimkets L.J."/>
        </authorList>
    </citation>
    <scope>NUCLEOTIDE SEQUENCE [LARGE SCALE GENOMIC DNA]</scope>
    <source>
        <strain evidence="8">ATCC BAA-149 / DSM 14245 / SRS30216</strain>
    </source>
</reference>
<evidence type="ECO:0000256" key="2">
    <source>
        <dbReference type="ARBA" id="ARBA00022801"/>
    </source>
</evidence>
<dbReference type="KEGG" id="kra:Krad_3698"/>
<dbReference type="PROSITE" id="PS50885">
    <property type="entry name" value="HAMP"/>
    <property type="match status" value="1"/>
</dbReference>
<dbReference type="InterPro" id="IPR001932">
    <property type="entry name" value="PPM-type_phosphatase-like_dom"/>
</dbReference>
<evidence type="ECO:0000256" key="1">
    <source>
        <dbReference type="ARBA" id="ARBA00022692"/>
    </source>
</evidence>
<dbReference type="eggNOG" id="COG3850">
    <property type="taxonomic scope" value="Bacteria"/>
</dbReference>
<feature type="transmembrane region" description="Helical" evidence="4">
    <location>
        <begin position="37"/>
        <end position="56"/>
    </location>
</feature>
<evidence type="ECO:0000256" key="4">
    <source>
        <dbReference type="SAM" id="Phobius"/>
    </source>
</evidence>
<evidence type="ECO:0000259" key="5">
    <source>
        <dbReference type="PROSITE" id="PS50885"/>
    </source>
</evidence>
<dbReference type="Gene3D" id="3.60.40.10">
    <property type="entry name" value="PPM-type phosphatase domain"/>
    <property type="match status" value="1"/>
</dbReference>
<keyword evidence="2" id="KW-0378">Hydrolase</keyword>
<evidence type="ECO:0000256" key="3">
    <source>
        <dbReference type="ARBA" id="ARBA00022989"/>
    </source>
</evidence>
<dbReference type="PANTHER" id="PTHR43156:SF2">
    <property type="entry name" value="STAGE II SPORULATION PROTEIN E"/>
    <property type="match status" value="1"/>
</dbReference>
<evidence type="ECO:0000259" key="6">
    <source>
        <dbReference type="PROSITE" id="PS51746"/>
    </source>
</evidence>
<dbReference type="Pfam" id="PF00672">
    <property type="entry name" value="HAMP"/>
    <property type="match status" value="1"/>
</dbReference>
<proteinExistence type="predicted"/>
<dbReference type="GO" id="GO:0007165">
    <property type="term" value="P:signal transduction"/>
    <property type="evidence" value="ECO:0007669"/>
    <property type="project" value="InterPro"/>
</dbReference>
<evidence type="ECO:0000313" key="8">
    <source>
        <dbReference type="Proteomes" id="UP000001116"/>
    </source>
</evidence>
<dbReference type="InterPro" id="IPR052016">
    <property type="entry name" value="Bact_Sigma-Reg"/>
</dbReference>
<accession>A6WEC2</accession>
<dbReference type="SMART" id="SM00304">
    <property type="entry name" value="HAMP"/>
    <property type="match status" value="1"/>
</dbReference>
<feature type="domain" description="PPM-type phosphatase" evidence="6">
    <location>
        <begin position="327"/>
        <end position="549"/>
    </location>
</feature>
<dbReference type="eggNOG" id="COG2208">
    <property type="taxonomic scope" value="Bacteria"/>
</dbReference>
<feature type="domain" description="HAMP" evidence="5">
    <location>
        <begin position="241"/>
        <end position="293"/>
    </location>
</feature>
<dbReference type="Gene3D" id="6.10.340.10">
    <property type="match status" value="1"/>
</dbReference>
<dbReference type="AlphaFoldDB" id="A6WEC2"/>